<dbReference type="EMBL" id="JAVREP010000013">
    <property type="protein sequence ID" value="MDT0330534.1"/>
    <property type="molecule type" value="Genomic_DNA"/>
</dbReference>
<proteinExistence type="predicted"/>
<evidence type="ECO:0000313" key="3">
    <source>
        <dbReference type="Proteomes" id="UP001183390"/>
    </source>
</evidence>
<name>A0ABU2MD80_9ACTN</name>
<protein>
    <submittedName>
        <fullName evidence="2">Helix-turn-helix transcriptional regulator</fullName>
    </submittedName>
</protein>
<dbReference type="CDD" id="cd00093">
    <property type="entry name" value="HTH_XRE"/>
    <property type="match status" value="1"/>
</dbReference>
<feature type="domain" description="HTH cro/C1-type" evidence="1">
    <location>
        <begin position="30"/>
        <end position="84"/>
    </location>
</feature>
<reference evidence="3" key="1">
    <citation type="submission" date="2023-07" db="EMBL/GenBank/DDBJ databases">
        <title>30 novel species of actinomycetes from the DSMZ collection.</title>
        <authorList>
            <person name="Nouioui I."/>
        </authorList>
    </citation>
    <scope>NUCLEOTIDE SEQUENCE [LARGE SCALE GENOMIC DNA]</scope>
    <source>
        <strain evidence="3">DSM 44743</strain>
    </source>
</reference>
<dbReference type="SMART" id="SM00530">
    <property type="entry name" value="HTH_XRE"/>
    <property type="match status" value="1"/>
</dbReference>
<evidence type="ECO:0000313" key="2">
    <source>
        <dbReference type="EMBL" id="MDT0330534.1"/>
    </source>
</evidence>
<keyword evidence="3" id="KW-1185">Reference proteome</keyword>
<organism evidence="2 3">
    <name type="scientific">Nocardiopsis lambiniae</name>
    <dbReference type="NCBI Taxonomy" id="3075539"/>
    <lineage>
        <taxon>Bacteria</taxon>
        <taxon>Bacillati</taxon>
        <taxon>Actinomycetota</taxon>
        <taxon>Actinomycetes</taxon>
        <taxon>Streptosporangiales</taxon>
        <taxon>Nocardiopsidaceae</taxon>
        <taxon>Nocardiopsis</taxon>
    </lineage>
</organism>
<dbReference type="InterPro" id="IPR001387">
    <property type="entry name" value="Cro/C1-type_HTH"/>
</dbReference>
<dbReference type="PROSITE" id="PS50943">
    <property type="entry name" value="HTH_CROC1"/>
    <property type="match status" value="1"/>
</dbReference>
<dbReference type="Pfam" id="PF19054">
    <property type="entry name" value="DUF5753"/>
    <property type="match status" value="1"/>
</dbReference>
<dbReference type="Gene3D" id="1.10.260.40">
    <property type="entry name" value="lambda repressor-like DNA-binding domains"/>
    <property type="match status" value="1"/>
</dbReference>
<accession>A0ABU2MD80</accession>
<dbReference type="RefSeq" id="WP_311513082.1">
    <property type="nucleotide sequence ID" value="NZ_JAVREP010000013.1"/>
</dbReference>
<comment type="caution">
    <text evidence="2">The sequence shown here is derived from an EMBL/GenBank/DDBJ whole genome shotgun (WGS) entry which is preliminary data.</text>
</comment>
<dbReference type="InterPro" id="IPR010982">
    <property type="entry name" value="Lambda_DNA-bd_dom_sf"/>
</dbReference>
<dbReference type="InterPro" id="IPR043917">
    <property type="entry name" value="DUF5753"/>
</dbReference>
<dbReference type="Proteomes" id="UP001183390">
    <property type="component" value="Unassembled WGS sequence"/>
</dbReference>
<dbReference type="SUPFAM" id="SSF47413">
    <property type="entry name" value="lambda repressor-like DNA-binding domains"/>
    <property type="match status" value="1"/>
</dbReference>
<evidence type="ECO:0000259" key="1">
    <source>
        <dbReference type="PROSITE" id="PS50943"/>
    </source>
</evidence>
<dbReference type="Pfam" id="PF13560">
    <property type="entry name" value="HTH_31"/>
    <property type="match status" value="1"/>
</dbReference>
<sequence>MQRGYGEVVKGGLSVKKKVKPHAKKWGTELKKYRTSASRTQAQVASRIQVTGTLISGFESGTHWPSRDKVNLIDDFLGADGKLVELWVKLSNRESYPSFLSELVKAEPAATHIREFHPLVISGLLQTRAYARSLARASNRFAPPEAVEEIVEGRMRRQRIWDRPDPPRVHSIVNEAVLLAPTGGVGVMVEQLDKLIELVESHRLGLQIVPLKTGFHPGHTGMLVLMSFEGQPDALYLENALSGSMYHGPEVEEAHELFGELLGVAWSPEVSLERLRTIRKEFRDGTH</sequence>
<gene>
    <name evidence="2" type="ORF">RM479_19130</name>
</gene>